<comment type="subcellular location">
    <subcellularLocation>
        <location evidence="1">Bacterial flagellum basal body</location>
    </subcellularLocation>
</comment>
<keyword evidence="3" id="KW-0966">Cell projection</keyword>
<feature type="domain" description="Flagellar basal body rod protein N-terminal" evidence="2">
    <location>
        <begin position="17"/>
        <end position="44"/>
    </location>
</feature>
<evidence type="ECO:0000313" key="4">
    <source>
        <dbReference type="Proteomes" id="UP000316313"/>
    </source>
</evidence>
<keyword evidence="3" id="KW-0969">Cilium</keyword>
<name>A0A4Y6UID3_9PROT</name>
<evidence type="ECO:0000313" key="3">
    <source>
        <dbReference type="EMBL" id="QDH16570.1"/>
    </source>
</evidence>
<dbReference type="OrthoDB" id="9788334at2"/>
<dbReference type="GO" id="GO:0009425">
    <property type="term" value="C:bacterial-type flagellum basal body"/>
    <property type="evidence" value="ECO:0007669"/>
    <property type="project" value="UniProtKB-SubCell"/>
</dbReference>
<organism evidence="3 4">
    <name type="scientific">Swingsia samuiensis</name>
    <dbReference type="NCBI Taxonomy" id="1293412"/>
    <lineage>
        <taxon>Bacteria</taxon>
        <taxon>Pseudomonadati</taxon>
        <taxon>Pseudomonadota</taxon>
        <taxon>Alphaproteobacteria</taxon>
        <taxon>Acetobacterales</taxon>
        <taxon>Acetobacteraceae</taxon>
        <taxon>Swingsia</taxon>
    </lineage>
</organism>
<dbReference type="Proteomes" id="UP000316313">
    <property type="component" value="Chromosome"/>
</dbReference>
<dbReference type="EMBL" id="CP038141">
    <property type="protein sequence ID" value="QDH16570.1"/>
    <property type="molecule type" value="Genomic_DNA"/>
</dbReference>
<evidence type="ECO:0000256" key="1">
    <source>
        <dbReference type="ARBA" id="ARBA00004117"/>
    </source>
</evidence>
<dbReference type="AlphaFoldDB" id="A0A4Y6UID3"/>
<protein>
    <submittedName>
        <fullName evidence="3">Flagellar biosynthesis protein FlgB</fullName>
    </submittedName>
</protein>
<proteinExistence type="predicted"/>
<dbReference type="RefSeq" id="WP_141459654.1">
    <property type="nucleotide sequence ID" value="NZ_CP038141.1"/>
</dbReference>
<sequence length="128" mass="14545">MQNIPSSTAGTDLLSLGRERLNWLQERQQILAGNVANADTPNFKPKDISPFENTLNQFNITPITTHTNDITVAPDFDNRDLGEERSLNGNQVSLEQQMEQISHINDQQHFAVNIYSKYLNMFQTVLGR</sequence>
<dbReference type="KEGG" id="ssam:E3D00_02520"/>
<gene>
    <name evidence="3" type="ORF">E3D00_02520</name>
</gene>
<reference evidence="3 4" key="1">
    <citation type="submission" date="2019-03" db="EMBL/GenBank/DDBJ databases">
        <title>The complete genome sequence of Swingsia samuiensis NBRC107927(T).</title>
        <authorList>
            <person name="Chua K.-O."/>
            <person name="Chan K.-G."/>
            <person name="See-Too W.-S."/>
        </authorList>
    </citation>
    <scope>NUCLEOTIDE SEQUENCE [LARGE SCALE GENOMIC DNA]</scope>
    <source>
        <strain evidence="3 4">AH83</strain>
    </source>
</reference>
<dbReference type="InterPro" id="IPR001444">
    <property type="entry name" value="Flag_bb_rod_N"/>
</dbReference>
<keyword evidence="3" id="KW-0282">Flagellum</keyword>
<accession>A0A4Y6UID3</accession>
<keyword evidence="4" id="KW-1185">Reference proteome</keyword>
<dbReference type="Pfam" id="PF00460">
    <property type="entry name" value="Flg_bb_rod"/>
    <property type="match status" value="1"/>
</dbReference>
<evidence type="ECO:0000259" key="2">
    <source>
        <dbReference type="Pfam" id="PF00460"/>
    </source>
</evidence>